<dbReference type="InterPro" id="IPR051218">
    <property type="entry name" value="Sec_MonoDiacylglyc_Lipase"/>
</dbReference>
<protein>
    <submittedName>
        <fullName evidence="2">Alpha/Beta hydrolase protein</fullName>
    </submittedName>
</protein>
<evidence type="ECO:0000313" key="2">
    <source>
        <dbReference type="EMBL" id="RKP39435.1"/>
    </source>
</evidence>
<evidence type="ECO:0000259" key="1">
    <source>
        <dbReference type="Pfam" id="PF01764"/>
    </source>
</evidence>
<evidence type="ECO:0000313" key="3">
    <source>
        <dbReference type="Proteomes" id="UP000268162"/>
    </source>
</evidence>
<name>A0A4Q0A086_9FUNG</name>
<dbReference type="EMBL" id="ML002271">
    <property type="protein sequence ID" value="RKP39435.1"/>
    <property type="molecule type" value="Genomic_DNA"/>
</dbReference>
<dbReference type="Proteomes" id="UP000268162">
    <property type="component" value="Unassembled WGS sequence"/>
</dbReference>
<dbReference type="Gene3D" id="3.40.50.1820">
    <property type="entry name" value="alpha/beta hydrolase"/>
    <property type="match status" value="1"/>
</dbReference>
<dbReference type="InterPro" id="IPR002921">
    <property type="entry name" value="Fungal_lipase-type"/>
</dbReference>
<organism evidence="2 3">
    <name type="scientific">Dimargaris cristalligena</name>
    <dbReference type="NCBI Taxonomy" id="215637"/>
    <lineage>
        <taxon>Eukaryota</taxon>
        <taxon>Fungi</taxon>
        <taxon>Fungi incertae sedis</taxon>
        <taxon>Zoopagomycota</taxon>
        <taxon>Kickxellomycotina</taxon>
        <taxon>Dimargaritomycetes</taxon>
        <taxon>Dimargaritales</taxon>
        <taxon>Dimargaritaceae</taxon>
        <taxon>Dimargaris</taxon>
    </lineage>
</organism>
<proteinExistence type="predicted"/>
<sequence>SGTQVITQFSSVFPSSHGYLAQNVNLKSIILAFSGTRRVLSVVADAMVWMSNWPEGDPDSMVHSGFLSSYQANRDKFIGIIFLLLKSNPDYKIAFVGHSLGAAQAVIAASDFAKNYPELIPHIELYAFGQPRVGNKGFVDIFNAYNLPVVRRVTNKDDIVPHLPLLQMGYINYNDEYWIRHGDNQAVQCDVEESGVETRFCSRCQPLWPNYTWLTHHLVYWDVKFWEHLPDWASD</sequence>
<dbReference type="CDD" id="cd00519">
    <property type="entry name" value="Lipase_3"/>
    <property type="match status" value="1"/>
</dbReference>
<feature type="domain" description="Fungal lipase-type" evidence="1">
    <location>
        <begin position="31"/>
        <end position="166"/>
    </location>
</feature>
<dbReference type="InterPro" id="IPR029058">
    <property type="entry name" value="AB_hydrolase_fold"/>
</dbReference>
<feature type="non-terminal residue" evidence="2">
    <location>
        <position position="1"/>
    </location>
</feature>
<gene>
    <name evidence="2" type="ORF">BJ085DRAFT_14012</name>
</gene>
<reference evidence="3" key="1">
    <citation type="journal article" date="2018" name="Nat. Microbiol.">
        <title>Leveraging single-cell genomics to expand the fungal tree of life.</title>
        <authorList>
            <person name="Ahrendt S.R."/>
            <person name="Quandt C.A."/>
            <person name="Ciobanu D."/>
            <person name="Clum A."/>
            <person name="Salamov A."/>
            <person name="Andreopoulos B."/>
            <person name="Cheng J.F."/>
            <person name="Woyke T."/>
            <person name="Pelin A."/>
            <person name="Henrissat B."/>
            <person name="Reynolds N.K."/>
            <person name="Benny G.L."/>
            <person name="Smith M.E."/>
            <person name="James T.Y."/>
            <person name="Grigoriev I.V."/>
        </authorList>
    </citation>
    <scope>NUCLEOTIDE SEQUENCE [LARGE SCALE GENOMIC DNA]</scope>
    <source>
        <strain evidence="3">RSA 468</strain>
    </source>
</reference>
<dbReference type="SUPFAM" id="SSF53474">
    <property type="entry name" value="alpha/beta-Hydrolases"/>
    <property type="match status" value="1"/>
</dbReference>
<keyword evidence="3" id="KW-1185">Reference proteome</keyword>
<dbReference type="AlphaFoldDB" id="A0A4Q0A086"/>
<dbReference type="GO" id="GO:0016787">
    <property type="term" value="F:hydrolase activity"/>
    <property type="evidence" value="ECO:0007669"/>
    <property type="project" value="UniProtKB-KW"/>
</dbReference>
<dbReference type="Pfam" id="PF01764">
    <property type="entry name" value="Lipase_3"/>
    <property type="match status" value="1"/>
</dbReference>
<dbReference type="GO" id="GO:0006629">
    <property type="term" value="P:lipid metabolic process"/>
    <property type="evidence" value="ECO:0007669"/>
    <property type="project" value="InterPro"/>
</dbReference>
<dbReference type="PANTHER" id="PTHR45856">
    <property type="entry name" value="ALPHA/BETA-HYDROLASES SUPERFAMILY PROTEIN"/>
    <property type="match status" value="1"/>
</dbReference>
<keyword evidence="2" id="KW-0378">Hydrolase</keyword>
<accession>A0A4Q0A086</accession>
<dbReference type="PANTHER" id="PTHR45856:SF25">
    <property type="entry name" value="FUNGAL LIPASE-LIKE DOMAIN-CONTAINING PROTEIN"/>
    <property type="match status" value="1"/>
</dbReference>